<keyword evidence="7" id="KW-1185">Reference proteome</keyword>
<keyword evidence="1" id="KW-0479">Metal-binding</keyword>
<evidence type="ECO:0000313" key="7">
    <source>
        <dbReference type="Proteomes" id="UP000198939"/>
    </source>
</evidence>
<name>A0A1H8MFI7_9HYPH</name>
<dbReference type="EMBL" id="FNXB01000015">
    <property type="protein sequence ID" value="SEH92245.1"/>
    <property type="molecule type" value="Genomic_DNA"/>
</dbReference>
<dbReference type="Proteomes" id="UP000183063">
    <property type="component" value="Unassembled WGS sequence"/>
</dbReference>
<evidence type="ECO:0000259" key="3">
    <source>
        <dbReference type="PROSITE" id="PS51747"/>
    </source>
</evidence>
<dbReference type="PROSITE" id="PS51747">
    <property type="entry name" value="CYT_DCMP_DEAMINASES_2"/>
    <property type="match status" value="1"/>
</dbReference>
<dbReference type="OrthoDB" id="7768233at2"/>
<dbReference type="InterPro" id="IPR002125">
    <property type="entry name" value="CMP_dCMP_dom"/>
</dbReference>
<reference evidence="6" key="2">
    <citation type="submission" date="2016-10" db="EMBL/GenBank/DDBJ databases">
        <authorList>
            <person name="Wibberg D."/>
        </authorList>
    </citation>
    <scope>NUCLEOTIDE SEQUENCE [LARGE SCALE GENOMIC DNA]</scope>
</reference>
<dbReference type="PROSITE" id="PS00903">
    <property type="entry name" value="CYT_DCMP_DEAMINASES_1"/>
    <property type="match status" value="1"/>
</dbReference>
<gene>
    <name evidence="4" type="primary">guaD_2</name>
    <name evidence="4" type="ORF">RTCCBAU85039_3084</name>
    <name evidence="5" type="ORF">SAMN05216228_1012160</name>
</gene>
<protein>
    <submittedName>
        <fullName evidence="4">Guanine deaminase</fullName>
        <ecNumber evidence="4">3.5.4.3</ecNumber>
    </submittedName>
    <submittedName>
        <fullName evidence="5">tRNA(Arg) A34 adenosine deaminase TadA</fullName>
    </submittedName>
</protein>
<accession>A0A1H8MFI7</accession>
<dbReference type="CDD" id="cd01285">
    <property type="entry name" value="nucleoside_deaminase"/>
    <property type="match status" value="1"/>
</dbReference>
<evidence type="ECO:0000313" key="5">
    <source>
        <dbReference type="EMBL" id="SEO16165.1"/>
    </source>
</evidence>
<keyword evidence="2" id="KW-0862">Zinc</keyword>
<feature type="domain" description="CMP/dCMP-type deaminase" evidence="3">
    <location>
        <begin position="16"/>
        <end position="134"/>
    </location>
</feature>
<dbReference type="AlphaFoldDB" id="A0A1H8MFI7"/>
<proteinExistence type="predicted"/>
<dbReference type="Gene3D" id="3.40.140.10">
    <property type="entry name" value="Cytidine Deaminase, domain 2"/>
    <property type="match status" value="1"/>
</dbReference>
<dbReference type="InterPro" id="IPR016193">
    <property type="entry name" value="Cytidine_deaminase-like"/>
</dbReference>
<keyword evidence="4" id="KW-0378">Hydrolase</keyword>
<dbReference type="Proteomes" id="UP000198939">
    <property type="component" value="Unassembled WGS sequence"/>
</dbReference>
<evidence type="ECO:0000313" key="6">
    <source>
        <dbReference type="Proteomes" id="UP000183063"/>
    </source>
</evidence>
<dbReference type="SUPFAM" id="SSF53927">
    <property type="entry name" value="Cytidine deaminase-like"/>
    <property type="match status" value="1"/>
</dbReference>
<dbReference type="GO" id="GO:0008270">
    <property type="term" value="F:zinc ion binding"/>
    <property type="evidence" value="ECO:0007669"/>
    <property type="project" value="InterPro"/>
</dbReference>
<reference evidence="4" key="1">
    <citation type="submission" date="2016-10" db="EMBL/GenBank/DDBJ databases">
        <authorList>
            <person name="de Groot N.N."/>
        </authorList>
    </citation>
    <scope>NUCLEOTIDE SEQUENCE [LARGE SCALE GENOMIC DNA]</scope>
    <source>
        <strain evidence="4">CCBAU85039</strain>
    </source>
</reference>
<evidence type="ECO:0000256" key="1">
    <source>
        <dbReference type="ARBA" id="ARBA00022723"/>
    </source>
</evidence>
<dbReference type="RefSeq" id="WP_072376480.1">
    <property type="nucleotide sequence ID" value="NZ_FNXB01000015.1"/>
</dbReference>
<sequence>MPDTTIAARLLNVMEHDILPMTERGVAAGNKVFGAAILRKSDLSLVVAETNNELENPLWHGEVHTLKRFYELGEKPATKDLVFLSTHEPCTMCMSAITWAGFDNFYYFFSHEDSRDAFAIPHDLKILKEVFGLEPGGYRRSNAFWNSFAVADLVETEDEHLKAALKAQTARIKARYDALSDSYQASKGDNDIPLN</sequence>
<dbReference type="Pfam" id="PF00383">
    <property type="entry name" value="dCMP_cyt_deam_1"/>
    <property type="match status" value="1"/>
</dbReference>
<reference evidence="5 7" key="3">
    <citation type="submission" date="2016-10" db="EMBL/GenBank/DDBJ databases">
        <authorList>
            <person name="Varghese N."/>
            <person name="Submissions S."/>
        </authorList>
    </citation>
    <scope>NUCLEOTIDE SEQUENCE [LARGE SCALE GENOMIC DNA]</scope>
    <source>
        <strain evidence="5 7">CGMCC 1.7071</strain>
    </source>
</reference>
<dbReference type="GO" id="GO:0008892">
    <property type="term" value="F:guanine deaminase activity"/>
    <property type="evidence" value="ECO:0007669"/>
    <property type="project" value="UniProtKB-EC"/>
</dbReference>
<evidence type="ECO:0000256" key="2">
    <source>
        <dbReference type="ARBA" id="ARBA00022833"/>
    </source>
</evidence>
<dbReference type="STRING" id="501024.RTCCBAU85039_3084"/>
<dbReference type="InterPro" id="IPR016192">
    <property type="entry name" value="APOBEC/CMP_deaminase_Zn-bd"/>
</dbReference>
<dbReference type="EMBL" id="FOCV01000012">
    <property type="protein sequence ID" value="SEO16165.1"/>
    <property type="molecule type" value="Genomic_DNA"/>
</dbReference>
<organism evidence="4 6">
    <name type="scientific">Rhizobium tibeticum</name>
    <dbReference type="NCBI Taxonomy" id="501024"/>
    <lineage>
        <taxon>Bacteria</taxon>
        <taxon>Pseudomonadati</taxon>
        <taxon>Pseudomonadota</taxon>
        <taxon>Alphaproteobacteria</taxon>
        <taxon>Hyphomicrobiales</taxon>
        <taxon>Rhizobiaceae</taxon>
        <taxon>Rhizobium/Agrobacterium group</taxon>
        <taxon>Rhizobium</taxon>
    </lineage>
</organism>
<dbReference type="EC" id="3.5.4.3" evidence="4"/>
<evidence type="ECO:0000313" key="4">
    <source>
        <dbReference type="EMBL" id="SEH92245.1"/>
    </source>
</evidence>